<feature type="chain" id="PRO_5023874772" evidence="1">
    <location>
        <begin position="28"/>
        <end position="150"/>
    </location>
</feature>
<sequence>MRKLTATLATLTLAGLGALVPAASVQAAPTANCDDNYEEAKSGYMYAYRLSYCESYLGSSKEWDENWGNSSRSFQGDDDNRATSIVNKTGKYVAFYRLKDYKGGHICIASGKKYVSSLKSDDVFSNGETADNRISSHKKLASDTCSKFMD</sequence>
<dbReference type="AlphaFoldDB" id="A0A5J6I744"/>
<evidence type="ECO:0000313" key="2">
    <source>
        <dbReference type="EMBL" id="QEV27352.1"/>
    </source>
</evidence>
<reference evidence="2 3" key="1">
    <citation type="submission" date="2017-09" db="EMBL/GenBank/DDBJ databases">
        <authorList>
            <person name="Lee N."/>
            <person name="Cho B.-K."/>
        </authorList>
    </citation>
    <scope>NUCLEOTIDE SEQUENCE [LARGE SCALE GENOMIC DNA]</scope>
    <source>
        <strain evidence="2 3">ATCC 13740</strain>
    </source>
</reference>
<dbReference type="KEGG" id="scoe:CP976_26705"/>
<name>A0A5J6I744_STRC4</name>
<keyword evidence="1" id="KW-0732">Signal</keyword>
<dbReference type="Pfam" id="PF03995">
    <property type="entry name" value="Inhibitor_I36"/>
    <property type="match status" value="1"/>
</dbReference>
<protein>
    <submittedName>
        <fullName evidence="2">Uncharacterized protein</fullName>
    </submittedName>
</protein>
<dbReference type="EMBL" id="CP023694">
    <property type="protein sequence ID" value="QEV27352.1"/>
    <property type="molecule type" value="Genomic_DNA"/>
</dbReference>
<evidence type="ECO:0000256" key="1">
    <source>
        <dbReference type="SAM" id="SignalP"/>
    </source>
</evidence>
<dbReference type="RefSeq" id="WP_150482610.1">
    <property type="nucleotide sequence ID" value="NZ_BMTB01000004.1"/>
</dbReference>
<organism evidence="2 3">
    <name type="scientific">Streptomyces coeruleorubidus</name>
    <dbReference type="NCBI Taxonomy" id="116188"/>
    <lineage>
        <taxon>Bacteria</taxon>
        <taxon>Bacillati</taxon>
        <taxon>Actinomycetota</taxon>
        <taxon>Actinomycetes</taxon>
        <taxon>Kitasatosporales</taxon>
        <taxon>Streptomycetaceae</taxon>
        <taxon>Streptomyces</taxon>
    </lineage>
</organism>
<dbReference type="GeneID" id="91419650"/>
<dbReference type="Proteomes" id="UP000326598">
    <property type="component" value="Chromosome"/>
</dbReference>
<evidence type="ECO:0000313" key="3">
    <source>
        <dbReference type="Proteomes" id="UP000326598"/>
    </source>
</evidence>
<gene>
    <name evidence="2" type="ORF">CP976_26705</name>
</gene>
<accession>A0A5J6I744</accession>
<feature type="signal peptide" evidence="1">
    <location>
        <begin position="1"/>
        <end position="27"/>
    </location>
</feature>
<proteinExistence type="predicted"/>